<reference evidence="9 10" key="1">
    <citation type="journal article" date="2017" name="Gigascience">
        <title>Genome sequence of the small brown planthopper, Laodelphax striatellus.</title>
        <authorList>
            <person name="Zhu J."/>
            <person name="Jiang F."/>
            <person name="Wang X."/>
            <person name="Yang P."/>
            <person name="Bao Y."/>
            <person name="Zhao W."/>
            <person name="Wang W."/>
            <person name="Lu H."/>
            <person name="Wang Q."/>
            <person name="Cui N."/>
            <person name="Li J."/>
            <person name="Chen X."/>
            <person name="Luo L."/>
            <person name="Yu J."/>
            <person name="Kang L."/>
            <person name="Cui F."/>
        </authorList>
    </citation>
    <scope>NUCLEOTIDE SEQUENCE [LARGE SCALE GENOMIC DNA]</scope>
    <source>
        <strain evidence="9">Lst14</strain>
    </source>
</reference>
<feature type="compositionally biased region" description="Low complexity" evidence="7">
    <location>
        <begin position="217"/>
        <end position="234"/>
    </location>
</feature>
<sequence>MIGPNVITLGGSWPECQTTNATVISSQKRRCPTEEESCPENQDDAEIVLAKKRRNKRSLSDAENRQKGRAVTVAAAKNINNNLIINHENDRIISDETVLIIDANFGCTASTRTSSASSITTTTETVSNFSDSSMPSLEDIASATAIADTQPRSGRMVQNGSASVQTGSVQNPLQPEAADNPNLSWLLDFKVSSLFDPDGSEENGERLLDGDFQRVDSPQNTTPVSQSSPSTPLFTLPPPPPVPHPSTTNRLLKPPFTYTELIEQALKEKGQLTVSGIYNWMSEKFPFFKAHDERWKNSVRHNLSINPHFRKGMKASQGSGHFWTLSTQGAPPPNHESWKITEVKSLIESQETEKSYIDEVATATASIEEPSQEERFSPSLSLAVPDPSLARTAEEILSGVKKEVQVQYLSADTDFLNQMTRTGLAEETNLTEVSTSFLMNDLGSEVILNDSFFCDDLNFQYCELTTAQM</sequence>
<evidence type="ECO:0000256" key="6">
    <source>
        <dbReference type="PROSITE-ProRule" id="PRU00089"/>
    </source>
</evidence>
<organism evidence="9 10">
    <name type="scientific">Laodelphax striatellus</name>
    <name type="common">Small brown planthopper</name>
    <name type="synonym">Delphax striatella</name>
    <dbReference type="NCBI Taxonomy" id="195883"/>
    <lineage>
        <taxon>Eukaryota</taxon>
        <taxon>Metazoa</taxon>
        <taxon>Ecdysozoa</taxon>
        <taxon>Arthropoda</taxon>
        <taxon>Hexapoda</taxon>
        <taxon>Insecta</taxon>
        <taxon>Pterygota</taxon>
        <taxon>Neoptera</taxon>
        <taxon>Paraneoptera</taxon>
        <taxon>Hemiptera</taxon>
        <taxon>Auchenorrhyncha</taxon>
        <taxon>Fulgoroidea</taxon>
        <taxon>Delphacidae</taxon>
        <taxon>Criomorphinae</taxon>
        <taxon>Laodelphax</taxon>
    </lineage>
</organism>
<dbReference type="PROSITE" id="PS50039">
    <property type="entry name" value="FORK_HEAD_3"/>
    <property type="match status" value="1"/>
</dbReference>
<comment type="subcellular location">
    <subcellularLocation>
        <location evidence="1 6">Nucleus</location>
    </subcellularLocation>
</comment>
<accession>A0A482XKE1</accession>
<evidence type="ECO:0000256" key="1">
    <source>
        <dbReference type="ARBA" id="ARBA00004123"/>
    </source>
</evidence>
<feature type="compositionally biased region" description="Polar residues" evidence="7">
    <location>
        <begin position="153"/>
        <end position="173"/>
    </location>
</feature>
<evidence type="ECO:0000256" key="7">
    <source>
        <dbReference type="SAM" id="MobiDB-lite"/>
    </source>
</evidence>
<dbReference type="PROSITE" id="PS00658">
    <property type="entry name" value="FORK_HEAD_2"/>
    <property type="match status" value="1"/>
</dbReference>
<dbReference type="PANTHER" id="PTHR13962">
    <property type="entry name" value="FORKHEAD BOX PROTEIN N3-LIKE PROTEIN-RELATED"/>
    <property type="match status" value="1"/>
</dbReference>
<dbReference type="OrthoDB" id="5954824at2759"/>
<gene>
    <name evidence="9" type="ORF">LSTR_LSTR006776</name>
</gene>
<dbReference type="GO" id="GO:0003700">
    <property type="term" value="F:DNA-binding transcription factor activity"/>
    <property type="evidence" value="ECO:0007669"/>
    <property type="project" value="InterPro"/>
</dbReference>
<dbReference type="InParanoid" id="A0A482XKE1"/>
<evidence type="ECO:0000313" key="9">
    <source>
        <dbReference type="EMBL" id="RZF46010.1"/>
    </source>
</evidence>
<dbReference type="Gene3D" id="1.10.10.10">
    <property type="entry name" value="Winged helix-like DNA-binding domain superfamily/Winged helix DNA-binding domain"/>
    <property type="match status" value="1"/>
</dbReference>
<keyword evidence="10" id="KW-1185">Reference proteome</keyword>
<dbReference type="GO" id="GO:0000987">
    <property type="term" value="F:cis-regulatory region sequence-specific DNA binding"/>
    <property type="evidence" value="ECO:0007669"/>
    <property type="project" value="TreeGrafter"/>
</dbReference>
<evidence type="ECO:0000313" key="10">
    <source>
        <dbReference type="Proteomes" id="UP000291343"/>
    </source>
</evidence>
<dbReference type="Pfam" id="PF00250">
    <property type="entry name" value="Forkhead"/>
    <property type="match status" value="1"/>
</dbReference>
<dbReference type="GO" id="GO:0005634">
    <property type="term" value="C:nucleus"/>
    <property type="evidence" value="ECO:0007669"/>
    <property type="project" value="UniProtKB-SubCell"/>
</dbReference>
<keyword evidence="5 6" id="KW-0539">Nucleus</keyword>
<dbReference type="SMART" id="SM00339">
    <property type="entry name" value="FH"/>
    <property type="match status" value="1"/>
</dbReference>
<feature type="domain" description="Fork-head" evidence="8">
    <location>
        <begin position="253"/>
        <end position="326"/>
    </location>
</feature>
<dbReference type="InterPro" id="IPR036388">
    <property type="entry name" value="WH-like_DNA-bd_sf"/>
</dbReference>
<proteinExistence type="predicted"/>
<keyword evidence="3 6" id="KW-0238">DNA-binding</keyword>
<dbReference type="PRINTS" id="PR00053">
    <property type="entry name" value="FORKHEAD"/>
</dbReference>
<keyword evidence="4" id="KW-0804">Transcription</keyword>
<dbReference type="InterPro" id="IPR047119">
    <property type="entry name" value="FOXN2/3-like"/>
</dbReference>
<feature type="compositionally biased region" description="Pro residues" evidence="7">
    <location>
        <begin position="235"/>
        <end position="244"/>
    </location>
</feature>
<dbReference type="SMR" id="A0A482XKE1"/>
<evidence type="ECO:0000256" key="5">
    <source>
        <dbReference type="ARBA" id="ARBA00023242"/>
    </source>
</evidence>
<dbReference type="AlphaFoldDB" id="A0A482XKE1"/>
<dbReference type="PANTHER" id="PTHR13962:SF17">
    <property type="entry name" value="FORKHEAD BOX PROTEIN N4"/>
    <property type="match status" value="1"/>
</dbReference>
<evidence type="ECO:0000256" key="2">
    <source>
        <dbReference type="ARBA" id="ARBA00023015"/>
    </source>
</evidence>
<evidence type="ECO:0000259" key="8">
    <source>
        <dbReference type="PROSITE" id="PS50039"/>
    </source>
</evidence>
<feature type="compositionally biased region" description="Basic and acidic residues" evidence="7">
    <location>
        <begin position="203"/>
        <end position="214"/>
    </location>
</feature>
<keyword evidence="2" id="KW-0805">Transcription regulation</keyword>
<dbReference type="EMBL" id="QKKF02007211">
    <property type="protein sequence ID" value="RZF46010.1"/>
    <property type="molecule type" value="Genomic_DNA"/>
</dbReference>
<comment type="caution">
    <text evidence="9">The sequence shown here is derived from an EMBL/GenBank/DDBJ whole genome shotgun (WGS) entry which is preliminary data.</text>
</comment>
<dbReference type="InterPro" id="IPR001766">
    <property type="entry name" value="Fork_head_dom"/>
</dbReference>
<protein>
    <recommendedName>
        <fullName evidence="8">Fork-head domain-containing protein</fullName>
    </recommendedName>
</protein>
<dbReference type="InterPro" id="IPR030456">
    <property type="entry name" value="TF_fork_head_CS_2"/>
</dbReference>
<dbReference type="InterPro" id="IPR036390">
    <property type="entry name" value="WH_DNA-bd_sf"/>
</dbReference>
<feature type="DNA-binding region" description="Fork-head" evidence="6">
    <location>
        <begin position="253"/>
        <end position="326"/>
    </location>
</feature>
<feature type="region of interest" description="Disordered" evidence="7">
    <location>
        <begin position="198"/>
        <end position="251"/>
    </location>
</feature>
<feature type="region of interest" description="Disordered" evidence="7">
    <location>
        <begin position="153"/>
        <end position="179"/>
    </location>
</feature>
<dbReference type="STRING" id="195883.A0A482XKE1"/>
<dbReference type="SUPFAM" id="SSF46785">
    <property type="entry name" value="Winged helix' DNA-binding domain"/>
    <property type="match status" value="1"/>
</dbReference>
<evidence type="ECO:0000256" key="4">
    <source>
        <dbReference type="ARBA" id="ARBA00023163"/>
    </source>
</evidence>
<dbReference type="Proteomes" id="UP000291343">
    <property type="component" value="Unassembled WGS sequence"/>
</dbReference>
<name>A0A482XKE1_LAOST</name>
<evidence type="ECO:0000256" key="3">
    <source>
        <dbReference type="ARBA" id="ARBA00023125"/>
    </source>
</evidence>
<dbReference type="CDD" id="cd00059">
    <property type="entry name" value="FH_FOX"/>
    <property type="match status" value="1"/>
</dbReference>